<keyword evidence="7" id="KW-0479">Metal-binding</keyword>
<keyword evidence="9" id="KW-0694">RNA-binding</keyword>
<sequence length="130" mass="15011">MDVTMKKDDLMKIITFTPPLYKQRYHFIKQLVDKHRPKKVADLGCANCRLLWMLKFCNCIEELVGLDINEEVMKENLYSLSPLATDYLQPSDRQLTVTLLQGSVAHKDPCMLGFDMVTCIELIIIKTSRS</sequence>
<evidence type="ECO:0000256" key="3">
    <source>
        <dbReference type="ARBA" id="ARBA00021330"/>
    </source>
</evidence>
<dbReference type="EMBL" id="IACJ01156219">
    <property type="protein sequence ID" value="LAA64184.1"/>
    <property type="molecule type" value="Transcribed_RNA"/>
</dbReference>
<dbReference type="GO" id="GO:0001510">
    <property type="term" value="P:RNA methylation"/>
    <property type="evidence" value="ECO:0007669"/>
    <property type="project" value="InterPro"/>
</dbReference>
<dbReference type="GO" id="GO:0034587">
    <property type="term" value="P:piRNA processing"/>
    <property type="evidence" value="ECO:0007669"/>
    <property type="project" value="TreeGrafter"/>
</dbReference>
<evidence type="ECO:0000256" key="11">
    <source>
        <dbReference type="ARBA" id="ARBA00029981"/>
    </source>
</evidence>
<evidence type="ECO:0000256" key="12">
    <source>
        <dbReference type="ARBA" id="ARBA00035025"/>
    </source>
</evidence>
<evidence type="ECO:0000313" key="14">
    <source>
        <dbReference type="EMBL" id="LAA64184.1"/>
    </source>
</evidence>
<comment type="similarity">
    <text evidence="2">Belongs to the methyltransferase superfamily. HEN1 family.</text>
</comment>
<organism evidence="14">
    <name type="scientific">Micrurus corallinus</name>
    <name type="common">Brazilian coral snake</name>
    <dbReference type="NCBI Taxonomy" id="54390"/>
    <lineage>
        <taxon>Eukaryota</taxon>
        <taxon>Metazoa</taxon>
        <taxon>Chordata</taxon>
        <taxon>Craniata</taxon>
        <taxon>Vertebrata</taxon>
        <taxon>Euteleostomi</taxon>
        <taxon>Lepidosauria</taxon>
        <taxon>Squamata</taxon>
        <taxon>Bifurcata</taxon>
        <taxon>Unidentata</taxon>
        <taxon>Episquamata</taxon>
        <taxon>Toxicofera</taxon>
        <taxon>Serpentes</taxon>
        <taxon>Colubroidea</taxon>
        <taxon>Elapidae</taxon>
        <taxon>Elapinae</taxon>
        <taxon>Micrurus</taxon>
    </lineage>
</organism>
<dbReference type="PANTHER" id="PTHR21404">
    <property type="entry name" value="HEN1"/>
    <property type="match status" value="1"/>
</dbReference>
<dbReference type="AlphaFoldDB" id="A0A2D4GWU2"/>
<dbReference type="PANTHER" id="PTHR21404:SF3">
    <property type="entry name" value="SMALL RNA 2'-O-METHYLTRANSFERASE"/>
    <property type="match status" value="1"/>
</dbReference>
<dbReference type="GO" id="GO:0005737">
    <property type="term" value="C:cytoplasm"/>
    <property type="evidence" value="ECO:0007669"/>
    <property type="project" value="TreeGrafter"/>
</dbReference>
<evidence type="ECO:0000256" key="8">
    <source>
        <dbReference type="ARBA" id="ARBA00022842"/>
    </source>
</evidence>
<comment type="catalytic activity">
    <reaction evidence="13">
        <text>small RNA 3'-end nucleotide + S-adenosyl-L-methionine = small RNA 3'-end 2'-O-methylnucleotide + S-adenosyl-L-homocysteine + H(+)</text>
        <dbReference type="Rhea" id="RHEA:37887"/>
        <dbReference type="Rhea" id="RHEA-COMP:10415"/>
        <dbReference type="Rhea" id="RHEA-COMP:10416"/>
        <dbReference type="ChEBI" id="CHEBI:15378"/>
        <dbReference type="ChEBI" id="CHEBI:57856"/>
        <dbReference type="ChEBI" id="CHEBI:59789"/>
        <dbReference type="ChEBI" id="CHEBI:74896"/>
        <dbReference type="ChEBI" id="CHEBI:74898"/>
        <dbReference type="EC" id="2.1.1.386"/>
    </reaction>
</comment>
<comment type="cofactor">
    <cofactor evidence="1">
        <name>Mg(2+)</name>
        <dbReference type="ChEBI" id="CHEBI:18420"/>
    </cofactor>
</comment>
<accession>A0A2D4GWU2</accession>
<evidence type="ECO:0000256" key="6">
    <source>
        <dbReference type="ARBA" id="ARBA00022691"/>
    </source>
</evidence>
<reference evidence="14" key="1">
    <citation type="submission" date="2017-07" db="EMBL/GenBank/DDBJ databases">
        <authorList>
            <person name="Mikheyev A."/>
            <person name="Grau M."/>
        </authorList>
    </citation>
    <scope>NUCLEOTIDE SEQUENCE</scope>
    <source>
        <tissue evidence="14">Venom_gland</tissue>
    </source>
</reference>
<evidence type="ECO:0000256" key="4">
    <source>
        <dbReference type="ARBA" id="ARBA00022603"/>
    </source>
</evidence>
<dbReference type="EC" id="2.1.1.386" evidence="12"/>
<dbReference type="GO" id="GO:0090486">
    <property type="term" value="F:small RNA 2'-O-methyltransferase activity"/>
    <property type="evidence" value="ECO:0007669"/>
    <property type="project" value="UniProtKB-EC"/>
</dbReference>
<dbReference type="InterPro" id="IPR026610">
    <property type="entry name" value="Hen1"/>
</dbReference>
<evidence type="ECO:0000256" key="5">
    <source>
        <dbReference type="ARBA" id="ARBA00022679"/>
    </source>
</evidence>
<dbReference type="GO" id="GO:0005634">
    <property type="term" value="C:nucleus"/>
    <property type="evidence" value="ECO:0007669"/>
    <property type="project" value="TreeGrafter"/>
</dbReference>
<keyword evidence="4" id="KW-0489">Methyltransferase</keyword>
<keyword evidence="10" id="KW-0943">RNA-mediated gene silencing</keyword>
<dbReference type="InterPro" id="IPR029063">
    <property type="entry name" value="SAM-dependent_MTases_sf"/>
</dbReference>
<keyword evidence="8" id="KW-0460">Magnesium</keyword>
<evidence type="ECO:0000256" key="10">
    <source>
        <dbReference type="ARBA" id="ARBA00023158"/>
    </source>
</evidence>
<evidence type="ECO:0000256" key="9">
    <source>
        <dbReference type="ARBA" id="ARBA00022884"/>
    </source>
</evidence>
<keyword evidence="5" id="KW-0808">Transferase</keyword>
<reference evidence="14" key="2">
    <citation type="submission" date="2017-11" db="EMBL/GenBank/DDBJ databases">
        <title>Coralsnake Venomics: Analyses of Venom Gland Transcriptomes and Proteomes of Six Brazilian Taxa.</title>
        <authorList>
            <person name="Aird S.D."/>
            <person name="Jorge da Silva N."/>
            <person name="Qiu L."/>
            <person name="Villar-Briones A."/>
            <person name="Aparecida-Saddi V."/>
            <person name="Campos-Telles M.P."/>
            <person name="Grau M."/>
            <person name="Mikheyev A.S."/>
        </authorList>
    </citation>
    <scope>NUCLEOTIDE SEQUENCE</scope>
    <source>
        <tissue evidence="14">Venom_gland</tissue>
    </source>
</reference>
<keyword evidence="6" id="KW-0949">S-adenosyl-L-methionine</keyword>
<evidence type="ECO:0000256" key="7">
    <source>
        <dbReference type="ARBA" id="ARBA00022723"/>
    </source>
</evidence>
<name>A0A2D4GWU2_MICCO</name>
<dbReference type="Gene3D" id="3.40.50.150">
    <property type="entry name" value="Vaccinia Virus protein VP39"/>
    <property type="match status" value="1"/>
</dbReference>
<dbReference type="GO" id="GO:0003723">
    <property type="term" value="F:RNA binding"/>
    <property type="evidence" value="ECO:0007669"/>
    <property type="project" value="UniProtKB-KW"/>
</dbReference>
<evidence type="ECO:0000256" key="2">
    <source>
        <dbReference type="ARBA" id="ARBA00009026"/>
    </source>
</evidence>
<evidence type="ECO:0000256" key="13">
    <source>
        <dbReference type="ARBA" id="ARBA00048418"/>
    </source>
</evidence>
<evidence type="ECO:0000256" key="1">
    <source>
        <dbReference type="ARBA" id="ARBA00001946"/>
    </source>
</evidence>
<protein>
    <recommendedName>
        <fullName evidence="3">Small RNA 2'-O-methyltransferase</fullName>
        <ecNumber evidence="12">2.1.1.386</ecNumber>
    </recommendedName>
    <alternativeName>
        <fullName evidence="11">HEN1 methyltransferase homolog 1</fullName>
    </alternativeName>
</protein>
<dbReference type="GO" id="GO:0030422">
    <property type="term" value="P:siRNA processing"/>
    <property type="evidence" value="ECO:0007669"/>
    <property type="project" value="TreeGrafter"/>
</dbReference>
<proteinExistence type="inferred from homology"/>
<dbReference type="SUPFAM" id="SSF53335">
    <property type="entry name" value="S-adenosyl-L-methionine-dependent methyltransferases"/>
    <property type="match status" value="1"/>
</dbReference>
<dbReference type="GO" id="GO:0046872">
    <property type="term" value="F:metal ion binding"/>
    <property type="evidence" value="ECO:0007669"/>
    <property type="project" value="UniProtKB-KW"/>
</dbReference>